<feature type="domain" description="CCHC-type" evidence="3">
    <location>
        <begin position="103"/>
        <end position="118"/>
    </location>
</feature>
<dbReference type="Pfam" id="PF08284">
    <property type="entry name" value="RVP_2"/>
    <property type="match status" value="1"/>
</dbReference>
<organism evidence="4">
    <name type="scientific">Ananas comosus var. bracteatus</name>
    <name type="common">red pineapple</name>
    <dbReference type="NCBI Taxonomy" id="296719"/>
    <lineage>
        <taxon>Eukaryota</taxon>
        <taxon>Viridiplantae</taxon>
        <taxon>Streptophyta</taxon>
        <taxon>Embryophyta</taxon>
        <taxon>Tracheophyta</taxon>
        <taxon>Spermatophyta</taxon>
        <taxon>Magnoliopsida</taxon>
        <taxon>Liliopsida</taxon>
        <taxon>Poales</taxon>
        <taxon>Bromeliaceae</taxon>
        <taxon>Bromelioideae</taxon>
        <taxon>Ananas</taxon>
    </lineage>
</organism>
<proteinExistence type="predicted"/>
<accession>A0A6V7QH50</accession>
<keyword evidence="1" id="KW-0862">Zinc</keyword>
<keyword evidence="1" id="KW-0479">Metal-binding</keyword>
<reference evidence="4" key="1">
    <citation type="submission" date="2020-07" db="EMBL/GenBank/DDBJ databases">
        <authorList>
            <person name="Lin J."/>
        </authorList>
    </citation>
    <scope>NUCLEOTIDE SEQUENCE</scope>
</reference>
<evidence type="ECO:0000256" key="1">
    <source>
        <dbReference type="PROSITE-ProRule" id="PRU00047"/>
    </source>
</evidence>
<sequence length="327" mass="35650">MVTGIGRNVLSGGYDSRYLRLYMPLERGNAITREERDSFEKEKDKTKKHAAGGSEGQLSSKRPPRYPRSQWRGAGSQSKSRGPSQFVICGGDHQAIGCPHRERRCYRCDQTGHISHECQGGASPTPSAASPKVSQAAPSGRVFAAQVEEPAVVADVVAVQIGDWIMLANLLVLSRMKGFDIILGIDWLSKYNATIDCESRVITFREPGQEKVVYRACKGSLFALTVSASRARKLINSGCVAYLASVVETQKALLILGDIPVVPSGKVGEIGAEPTGNFVVVLTPLFPQSRDRASRRATVVKVLHLSQRPPELGLHLVVVFPYFIFCI</sequence>
<dbReference type="InterPro" id="IPR021109">
    <property type="entry name" value="Peptidase_aspartic_dom_sf"/>
</dbReference>
<feature type="compositionally biased region" description="Basic and acidic residues" evidence="2">
    <location>
        <begin position="33"/>
        <end position="45"/>
    </location>
</feature>
<feature type="region of interest" description="Disordered" evidence="2">
    <location>
        <begin position="33"/>
        <end position="84"/>
    </location>
</feature>
<dbReference type="GO" id="GO:0003676">
    <property type="term" value="F:nucleic acid binding"/>
    <property type="evidence" value="ECO:0007669"/>
    <property type="project" value="InterPro"/>
</dbReference>
<protein>
    <recommendedName>
        <fullName evidence="3">CCHC-type domain-containing protein</fullName>
    </recommendedName>
</protein>
<evidence type="ECO:0000313" key="4">
    <source>
        <dbReference type="EMBL" id="CAD1842358.1"/>
    </source>
</evidence>
<evidence type="ECO:0000259" key="3">
    <source>
        <dbReference type="PROSITE" id="PS50158"/>
    </source>
</evidence>
<dbReference type="EMBL" id="LR862136">
    <property type="protein sequence ID" value="CAD1842358.1"/>
    <property type="molecule type" value="Genomic_DNA"/>
</dbReference>
<dbReference type="Gene3D" id="2.40.70.10">
    <property type="entry name" value="Acid Proteases"/>
    <property type="match status" value="1"/>
</dbReference>
<dbReference type="InterPro" id="IPR001878">
    <property type="entry name" value="Znf_CCHC"/>
</dbReference>
<dbReference type="GO" id="GO:0008270">
    <property type="term" value="F:zinc ion binding"/>
    <property type="evidence" value="ECO:0007669"/>
    <property type="project" value="UniProtKB-KW"/>
</dbReference>
<dbReference type="PROSITE" id="PS50158">
    <property type="entry name" value="ZF_CCHC"/>
    <property type="match status" value="1"/>
</dbReference>
<evidence type="ECO:0000256" key="2">
    <source>
        <dbReference type="SAM" id="MobiDB-lite"/>
    </source>
</evidence>
<name>A0A6V7QH50_ANACO</name>
<dbReference type="Pfam" id="PF00098">
    <property type="entry name" value="zf-CCHC"/>
    <property type="match status" value="1"/>
</dbReference>
<keyword evidence="1" id="KW-0863">Zinc-finger</keyword>
<gene>
    <name evidence="4" type="ORF">CB5_LOCUS25569</name>
</gene>
<dbReference type="AlphaFoldDB" id="A0A6V7QH50"/>
<dbReference type="Gene3D" id="4.10.60.10">
    <property type="entry name" value="Zinc finger, CCHC-type"/>
    <property type="match status" value="1"/>
</dbReference>